<dbReference type="GeneID" id="8242713"/>
<sequence>MASAIVAMIAANRLLTPSLISRGDGGGNPSPEVSDVLSWPKERVKEWLQEECGISSSVAAKAFEAGVDGATLVELDAAAWDELGLESAVARARVIGKVRTRVMTGPDTSTQAGAAEEARWAGVRDGTEGGGLGGGSPSMARSYTPGSFSGRPRSVVLRDGPTLEARSVEEWLAKFETWVTRKKNWAAGAEHRLYWTRCVSAANGANGHALKEHFLRFLGMYNVAGLLTLTITGPFLLNAEQPTESIDIAICWLMSLSFILSAGGILLSTILYNTASVIHEKNFPLFGKTTSGVLGTNQVNDYCIFGFNFLTLAILIHFCKMALPGIAYTTRLDEDPPLSKTIWLLLPVLMFFYMFTKIGRSIVVCTQMAVFGGLMHSTPIAPEKVGDPAAWQLRSTREEADAFVHDVMYKSMYPDDFAESVVKRYTQAAAGEAEDAEAEAAERIARISASVGDGGETTALLASLALSNSGGARRHSSFKRIGPLQTAQ</sequence>
<dbReference type="Gene3D" id="1.10.150.50">
    <property type="entry name" value="Transcription Factor, Ets-1"/>
    <property type="match status" value="1"/>
</dbReference>
<evidence type="ECO:0000256" key="1">
    <source>
        <dbReference type="SAM" id="MobiDB-lite"/>
    </source>
</evidence>
<feature type="domain" description="SAM" evidence="3">
    <location>
        <begin position="39"/>
        <end position="104"/>
    </location>
</feature>
<feature type="transmembrane region" description="Helical" evidence="2">
    <location>
        <begin position="218"/>
        <end position="237"/>
    </location>
</feature>
<keyword evidence="2" id="KW-0812">Transmembrane</keyword>
<dbReference type="KEGG" id="mis:MICPUN_57956"/>
<feature type="transmembrane region" description="Helical" evidence="2">
    <location>
        <begin position="304"/>
        <end position="326"/>
    </location>
</feature>
<evidence type="ECO:0000313" key="4">
    <source>
        <dbReference type="EMBL" id="ACO63075.1"/>
    </source>
</evidence>
<feature type="transmembrane region" description="Helical" evidence="2">
    <location>
        <begin position="249"/>
        <end position="272"/>
    </location>
</feature>
<feature type="transmembrane region" description="Helical" evidence="2">
    <location>
        <begin position="338"/>
        <end position="355"/>
    </location>
</feature>
<dbReference type="AlphaFoldDB" id="C1E494"/>
<protein>
    <recommendedName>
        <fullName evidence="3">SAM domain-containing protein</fullName>
    </recommendedName>
</protein>
<name>C1E494_MICCC</name>
<dbReference type="InParanoid" id="C1E494"/>
<accession>C1E494</accession>
<dbReference type="Proteomes" id="UP000002009">
    <property type="component" value="Chromosome 4"/>
</dbReference>
<keyword evidence="2" id="KW-0472">Membrane</keyword>
<dbReference type="RefSeq" id="XP_002501817.1">
    <property type="nucleotide sequence ID" value="XM_002501771.1"/>
</dbReference>
<keyword evidence="2" id="KW-1133">Transmembrane helix</keyword>
<dbReference type="SUPFAM" id="SSF47769">
    <property type="entry name" value="SAM/Pointed domain"/>
    <property type="match status" value="1"/>
</dbReference>
<proteinExistence type="predicted"/>
<dbReference type="EMBL" id="CP001325">
    <property type="protein sequence ID" value="ACO63075.1"/>
    <property type="molecule type" value="Genomic_DNA"/>
</dbReference>
<dbReference type="InterPro" id="IPR013761">
    <property type="entry name" value="SAM/pointed_sf"/>
</dbReference>
<evidence type="ECO:0000313" key="5">
    <source>
        <dbReference type="Proteomes" id="UP000002009"/>
    </source>
</evidence>
<organism evidence="4 5">
    <name type="scientific">Micromonas commoda (strain RCC299 / NOUM17 / CCMP2709)</name>
    <name type="common">Picoplanktonic green alga</name>
    <dbReference type="NCBI Taxonomy" id="296587"/>
    <lineage>
        <taxon>Eukaryota</taxon>
        <taxon>Viridiplantae</taxon>
        <taxon>Chlorophyta</taxon>
        <taxon>Mamiellophyceae</taxon>
        <taxon>Mamiellales</taxon>
        <taxon>Mamiellaceae</taxon>
        <taxon>Micromonas</taxon>
    </lineage>
</organism>
<evidence type="ECO:0000259" key="3">
    <source>
        <dbReference type="PROSITE" id="PS50105"/>
    </source>
</evidence>
<feature type="region of interest" description="Disordered" evidence="1">
    <location>
        <begin position="124"/>
        <end position="149"/>
    </location>
</feature>
<dbReference type="InterPro" id="IPR001660">
    <property type="entry name" value="SAM"/>
</dbReference>
<dbReference type="PROSITE" id="PS50105">
    <property type="entry name" value="SAM_DOMAIN"/>
    <property type="match status" value="1"/>
</dbReference>
<dbReference type="OrthoDB" id="8883818at2759"/>
<gene>
    <name evidence="4" type="ORF">MICPUN_57956</name>
</gene>
<reference evidence="4 5" key="1">
    <citation type="journal article" date="2009" name="Science">
        <title>Green evolution and dynamic adaptations revealed by genomes of the marine picoeukaryotes Micromonas.</title>
        <authorList>
            <person name="Worden A.Z."/>
            <person name="Lee J.H."/>
            <person name="Mock T."/>
            <person name="Rouze P."/>
            <person name="Simmons M.P."/>
            <person name="Aerts A.L."/>
            <person name="Allen A.E."/>
            <person name="Cuvelier M.L."/>
            <person name="Derelle E."/>
            <person name="Everett M.V."/>
            <person name="Foulon E."/>
            <person name="Grimwood J."/>
            <person name="Gundlach H."/>
            <person name="Henrissat B."/>
            <person name="Napoli C."/>
            <person name="McDonald S.M."/>
            <person name="Parker M.S."/>
            <person name="Rombauts S."/>
            <person name="Salamov A."/>
            <person name="Von Dassow P."/>
            <person name="Badger J.H."/>
            <person name="Coutinho P.M."/>
            <person name="Demir E."/>
            <person name="Dubchak I."/>
            <person name="Gentemann C."/>
            <person name="Eikrem W."/>
            <person name="Gready J.E."/>
            <person name="John U."/>
            <person name="Lanier W."/>
            <person name="Lindquist E.A."/>
            <person name="Lucas S."/>
            <person name="Mayer K.F."/>
            <person name="Moreau H."/>
            <person name="Not F."/>
            <person name="Otillar R."/>
            <person name="Panaud O."/>
            <person name="Pangilinan J."/>
            <person name="Paulsen I."/>
            <person name="Piegu B."/>
            <person name="Poliakov A."/>
            <person name="Robbens S."/>
            <person name="Schmutz J."/>
            <person name="Toulza E."/>
            <person name="Wyss T."/>
            <person name="Zelensky A."/>
            <person name="Zhou K."/>
            <person name="Armbrust E.V."/>
            <person name="Bhattacharya D."/>
            <person name="Goodenough U.W."/>
            <person name="Van de Peer Y."/>
            <person name="Grigoriev I.V."/>
        </authorList>
    </citation>
    <scope>NUCLEOTIDE SEQUENCE [LARGE SCALE GENOMIC DNA]</scope>
    <source>
        <strain evidence="5">RCC299 / NOUM17</strain>
    </source>
</reference>
<keyword evidence="5" id="KW-1185">Reference proteome</keyword>
<evidence type="ECO:0000256" key="2">
    <source>
        <dbReference type="SAM" id="Phobius"/>
    </source>
</evidence>